<feature type="region of interest" description="Disordered" evidence="1">
    <location>
        <begin position="1"/>
        <end position="43"/>
    </location>
</feature>
<evidence type="ECO:0000256" key="1">
    <source>
        <dbReference type="SAM" id="MobiDB-lite"/>
    </source>
</evidence>
<comment type="caution">
    <text evidence="2">The sequence shown here is derived from an EMBL/GenBank/DDBJ whole genome shotgun (WGS) entry which is preliminary data.</text>
</comment>
<name>A0ABU0GDN0_9HYPH</name>
<keyword evidence="3" id="KW-1185">Reference proteome</keyword>
<sequence length="43" mass="4469">MAMTKGCPQSGEDLRSGGYAGDKDGREGDGAPHLRDPHPSGRT</sequence>
<evidence type="ECO:0000313" key="3">
    <source>
        <dbReference type="Proteomes" id="UP001238496"/>
    </source>
</evidence>
<dbReference type="Proteomes" id="UP001238496">
    <property type="component" value="Unassembled WGS sequence"/>
</dbReference>
<dbReference type="EMBL" id="JAUSUW010000021">
    <property type="protein sequence ID" value="MDQ0423466.1"/>
    <property type="molecule type" value="Genomic_DNA"/>
</dbReference>
<protein>
    <submittedName>
        <fullName evidence="2">Uncharacterized protein</fullName>
    </submittedName>
</protein>
<evidence type="ECO:0000313" key="2">
    <source>
        <dbReference type="EMBL" id="MDQ0423466.1"/>
    </source>
</evidence>
<feature type="compositionally biased region" description="Basic and acidic residues" evidence="1">
    <location>
        <begin position="21"/>
        <end position="43"/>
    </location>
</feature>
<accession>A0ABU0GDN0</accession>
<gene>
    <name evidence="2" type="ORF">J2045_004518</name>
</gene>
<proteinExistence type="predicted"/>
<organism evidence="2 3">
    <name type="scientific">Peteryoungia aggregata LMG 23059</name>
    <dbReference type="NCBI Taxonomy" id="1368425"/>
    <lineage>
        <taxon>Bacteria</taxon>
        <taxon>Pseudomonadati</taxon>
        <taxon>Pseudomonadota</taxon>
        <taxon>Alphaproteobacteria</taxon>
        <taxon>Hyphomicrobiales</taxon>
        <taxon>Rhizobiaceae</taxon>
        <taxon>Peteryoungia</taxon>
    </lineage>
</organism>
<reference evidence="2 3" key="1">
    <citation type="submission" date="2023-07" db="EMBL/GenBank/DDBJ databases">
        <title>Genomic Encyclopedia of Type Strains, Phase IV (KMG-IV): sequencing the most valuable type-strain genomes for metagenomic binning, comparative biology and taxonomic classification.</title>
        <authorList>
            <person name="Goeker M."/>
        </authorList>
    </citation>
    <scope>NUCLEOTIDE SEQUENCE [LARGE SCALE GENOMIC DNA]</scope>
    <source>
        <strain evidence="2 3">DSM 1111</strain>
    </source>
</reference>